<dbReference type="PROSITE" id="PS00372">
    <property type="entry name" value="PTS_EIIA_TYPE_2_HIS"/>
    <property type="match status" value="1"/>
</dbReference>
<sequence>MSEADSSTEAAPRGGIRVGAQKFGTALSNMVMPNIGAFIAWGLLTALFIESGWLTGIFSGLKDPGGWVAKIGGWGEYDGAGIVGPMITFLLPILIGYTGGRMIHGNRGAVVGAIATVGVITGSDVPMFLGAMIIGPLGGWLMKKLDGLWEGKIRPGFEMLVDNFSVGILGLLLAILGFFGVGPLVSTFTRAAGNAVDFLVNHDVLPLTSILIEPAKVLFLNNAINHGVLTPLGTAQAAETGKSILFLLETNPGPGLGILLAYTFFGTGNARASAPGAALIQFFGGIHEIYFPYVLMKPRLILAAILGGMTGIFINVLFSSGLRAPAAPGSIIAIYAQTPSDDFLGVTLSVVGATAVSLVVATFLLKIDHSEEMPDLAAATAGMEAMKGKKSSVSSMLTGPDHSRGPITDIVFACDAGMGSSAMGASVLRRKIKKAGFDDVTVVNQAISNLEDTHDLIVTHTDLTARARQSTPSAIHISVDDFMSSPRYDEIVDLLGKTNSAEGASGSPSDGADPTSDSATAAPPAGAVATAPSPTQQALAVESIVLHGTATTRDDAIDEAGRLLVECGAVEESYVASMHEREKSVATFMGNGLAIPHGTNEAKSAIRRTGLSFVRYDEPIDWKGKPAEFVVGIAGAGKDHLTLLNTIAKVFLDADEVERLRAAQTAEEVRDILTEE</sequence>
<evidence type="ECO:0000256" key="14">
    <source>
        <dbReference type="ARBA" id="ARBA00022679"/>
    </source>
</evidence>
<keyword evidence="13 30" id="KW-0762">Sugar transport</keyword>
<dbReference type="InterPro" id="IPR013011">
    <property type="entry name" value="PTS_EIIB_2"/>
</dbReference>
<keyword evidence="16 26" id="KW-0812">Transmembrane</keyword>
<dbReference type="CDD" id="cd00211">
    <property type="entry name" value="PTS_IIA_fru"/>
    <property type="match status" value="1"/>
</dbReference>
<dbReference type="InterPro" id="IPR036095">
    <property type="entry name" value="PTS_EIIB-like_sf"/>
</dbReference>
<dbReference type="RefSeq" id="WP_344785065.1">
    <property type="nucleotide sequence ID" value="NZ_BAAAZW010000009.1"/>
</dbReference>
<dbReference type="PANTHER" id="PTHR30181">
    <property type="entry name" value="MANNITOL PERMEASE IIC COMPONENT"/>
    <property type="match status" value="1"/>
</dbReference>
<organism evidence="30 31">
    <name type="scientific">Gordonia caeni</name>
    <dbReference type="NCBI Taxonomy" id="1007097"/>
    <lineage>
        <taxon>Bacteria</taxon>
        <taxon>Bacillati</taxon>
        <taxon>Actinomycetota</taxon>
        <taxon>Actinomycetes</taxon>
        <taxon>Mycobacteriales</taxon>
        <taxon>Gordoniaceae</taxon>
        <taxon>Gordonia</taxon>
    </lineage>
</organism>
<dbReference type="PROSITE" id="PS51094">
    <property type="entry name" value="PTS_EIIA_TYPE_2"/>
    <property type="match status" value="1"/>
</dbReference>
<evidence type="ECO:0000256" key="17">
    <source>
        <dbReference type="ARBA" id="ARBA00022777"/>
    </source>
</evidence>
<comment type="subcellular location">
    <subcellularLocation>
        <location evidence="3">Cell inner membrane</location>
        <topology evidence="3">Multi-pass membrane protein</topology>
    </subcellularLocation>
</comment>
<keyword evidence="9" id="KW-0813">Transport</keyword>
<evidence type="ECO:0000256" key="1">
    <source>
        <dbReference type="ARBA" id="ARBA00001655"/>
    </source>
</evidence>
<evidence type="ECO:0000256" key="2">
    <source>
        <dbReference type="ARBA" id="ARBA00002434"/>
    </source>
</evidence>
<gene>
    <name evidence="30" type="ORF">GCM10022231_29260</name>
</gene>
<feature type="domain" description="PTS EIIC type-2" evidence="29">
    <location>
        <begin position="23"/>
        <end position="363"/>
    </location>
</feature>
<comment type="catalytic activity">
    <reaction evidence="1">
        <text>D-mannitol(out) + N(pros)-phospho-L-histidyl-[protein] = D-mannitol 1-phosphate(in) + L-histidyl-[protein]</text>
        <dbReference type="Rhea" id="RHEA:33363"/>
        <dbReference type="Rhea" id="RHEA-COMP:9745"/>
        <dbReference type="Rhea" id="RHEA-COMP:9746"/>
        <dbReference type="ChEBI" id="CHEBI:16899"/>
        <dbReference type="ChEBI" id="CHEBI:29979"/>
        <dbReference type="ChEBI" id="CHEBI:61381"/>
        <dbReference type="ChEBI" id="CHEBI:64837"/>
        <dbReference type="EC" id="2.7.1.197"/>
    </reaction>
</comment>
<dbReference type="EC" id="2.7.1.197" evidence="5"/>
<feature type="transmembrane region" description="Helical" evidence="26">
    <location>
        <begin position="38"/>
        <end position="59"/>
    </location>
</feature>
<evidence type="ECO:0000313" key="30">
    <source>
        <dbReference type="EMBL" id="GAA3966515.1"/>
    </source>
</evidence>
<feature type="transmembrane region" description="Helical" evidence="26">
    <location>
        <begin position="79"/>
        <end position="97"/>
    </location>
</feature>
<name>A0ABP7PJ43_9ACTN</name>
<evidence type="ECO:0000256" key="7">
    <source>
        <dbReference type="ARBA" id="ARBA00015039"/>
    </source>
</evidence>
<keyword evidence="10" id="KW-1003">Cell membrane</keyword>
<evidence type="ECO:0000259" key="28">
    <source>
        <dbReference type="PROSITE" id="PS51099"/>
    </source>
</evidence>
<evidence type="ECO:0000313" key="31">
    <source>
        <dbReference type="Proteomes" id="UP001418444"/>
    </source>
</evidence>
<evidence type="ECO:0000256" key="20">
    <source>
        <dbReference type="ARBA" id="ARBA00029908"/>
    </source>
</evidence>
<feature type="transmembrane region" description="Helical" evidence="26">
    <location>
        <begin position="109"/>
        <end position="134"/>
    </location>
</feature>
<evidence type="ECO:0000256" key="6">
    <source>
        <dbReference type="ARBA" id="ARBA00014783"/>
    </source>
</evidence>
<keyword evidence="11" id="KW-0997">Cell inner membrane</keyword>
<dbReference type="InterPro" id="IPR003352">
    <property type="entry name" value="PTS_EIIC"/>
</dbReference>
<dbReference type="InterPro" id="IPR003501">
    <property type="entry name" value="PTS_EIIB_2/3"/>
</dbReference>
<dbReference type="PROSITE" id="PS51104">
    <property type="entry name" value="PTS_EIIC_TYPE_2"/>
    <property type="match status" value="1"/>
</dbReference>
<feature type="domain" description="PTS EIIB type-2" evidence="28">
    <location>
        <begin position="408"/>
        <end position="503"/>
    </location>
</feature>
<evidence type="ECO:0000256" key="4">
    <source>
        <dbReference type="ARBA" id="ARBA00011738"/>
    </source>
</evidence>
<feature type="region of interest" description="Disordered" evidence="25">
    <location>
        <begin position="499"/>
        <end position="534"/>
    </location>
</feature>
<protein>
    <recommendedName>
        <fullName evidence="6">Mannitol-specific phosphotransferase enzyme IIA component</fullName>
        <ecNumber evidence="5">2.7.1.197</ecNumber>
    </recommendedName>
    <alternativeName>
        <fullName evidence="22">EIIA</fullName>
    </alternativeName>
    <alternativeName>
        <fullName evidence="24">EIICB-Mtl</fullName>
    </alternativeName>
    <alternativeName>
        <fullName evidence="21">EIICBA-Mtl</fullName>
    </alternativeName>
    <alternativeName>
        <fullName evidence="23">EIII</fullName>
    </alternativeName>
    <alternativeName>
        <fullName evidence="20">PTS system mannitol-specific EIIA component</fullName>
    </alternativeName>
    <alternativeName>
        <fullName evidence="8">PTS system mannitol-specific EIICB component</fullName>
    </alternativeName>
    <alternativeName>
        <fullName evidence="7">PTS system mannitol-specific EIICBA component</fullName>
    </alternativeName>
</protein>
<keyword evidence="31" id="KW-1185">Reference proteome</keyword>
<evidence type="ECO:0000256" key="3">
    <source>
        <dbReference type="ARBA" id="ARBA00004429"/>
    </source>
</evidence>
<dbReference type="InterPro" id="IPR050893">
    <property type="entry name" value="Sugar_PTS"/>
</dbReference>
<proteinExistence type="predicted"/>
<feature type="domain" description="PTS EIIA type-2" evidence="27">
    <location>
        <begin position="537"/>
        <end position="676"/>
    </location>
</feature>
<evidence type="ECO:0000256" key="8">
    <source>
        <dbReference type="ARBA" id="ARBA00021825"/>
    </source>
</evidence>
<reference evidence="31" key="1">
    <citation type="journal article" date="2019" name="Int. J. Syst. Evol. Microbiol.">
        <title>The Global Catalogue of Microorganisms (GCM) 10K type strain sequencing project: providing services to taxonomists for standard genome sequencing and annotation.</title>
        <authorList>
            <consortium name="The Broad Institute Genomics Platform"/>
            <consortium name="The Broad Institute Genome Sequencing Center for Infectious Disease"/>
            <person name="Wu L."/>
            <person name="Ma J."/>
        </authorList>
    </citation>
    <scope>NUCLEOTIDE SEQUENCE [LARGE SCALE GENOMIC DNA]</scope>
    <source>
        <strain evidence="31">JCM 16923</strain>
    </source>
</reference>
<dbReference type="SUPFAM" id="SSF55804">
    <property type="entry name" value="Phoshotransferase/anion transport protein"/>
    <property type="match status" value="1"/>
</dbReference>
<dbReference type="InterPro" id="IPR002178">
    <property type="entry name" value="PTS_EIIA_type-2_dom"/>
</dbReference>
<evidence type="ECO:0000256" key="13">
    <source>
        <dbReference type="ARBA" id="ARBA00022597"/>
    </source>
</evidence>
<keyword evidence="14" id="KW-0808">Transferase</keyword>
<comment type="function">
    <text evidence="2">The phosphoenolpyruvate-dependent sugar phosphotransferase system (sugar PTS), a major carbohydrate active transport system, catalyzes the phosphorylation of incoming sugar substrates concomitantly with their translocation across the cell membrane. The enzyme II CmtAB PTS system is involved in D-mannitol transport.</text>
</comment>
<feature type="transmembrane region" description="Helical" evidence="26">
    <location>
        <begin position="164"/>
        <end position="185"/>
    </location>
</feature>
<comment type="subunit">
    <text evidence="4">Homodimer.</text>
</comment>
<keyword evidence="17" id="KW-0418">Kinase</keyword>
<dbReference type="Pfam" id="PF02378">
    <property type="entry name" value="PTS_EIIC"/>
    <property type="match status" value="1"/>
</dbReference>
<evidence type="ECO:0000256" key="11">
    <source>
        <dbReference type="ARBA" id="ARBA00022519"/>
    </source>
</evidence>
<feature type="compositionally biased region" description="Low complexity" evidence="25">
    <location>
        <begin position="505"/>
        <end position="534"/>
    </location>
</feature>
<dbReference type="SUPFAM" id="SSF52794">
    <property type="entry name" value="PTS system IIB component-like"/>
    <property type="match status" value="1"/>
</dbReference>
<comment type="caution">
    <text evidence="30">The sequence shown here is derived from an EMBL/GenBank/DDBJ whole genome shotgun (WGS) entry which is preliminary data.</text>
</comment>
<dbReference type="Proteomes" id="UP001418444">
    <property type="component" value="Unassembled WGS sequence"/>
</dbReference>
<accession>A0ABP7PJ43</accession>
<evidence type="ECO:0000256" key="21">
    <source>
        <dbReference type="ARBA" id="ARBA00030684"/>
    </source>
</evidence>
<dbReference type="EMBL" id="BAAAZW010000009">
    <property type="protein sequence ID" value="GAA3966515.1"/>
    <property type="molecule type" value="Genomic_DNA"/>
</dbReference>
<dbReference type="Gene3D" id="3.40.50.2300">
    <property type="match status" value="1"/>
</dbReference>
<dbReference type="Pfam" id="PF00359">
    <property type="entry name" value="PTS_EIIA_2"/>
    <property type="match status" value="1"/>
</dbReference>
<dbReference type="PANTHER" id="PTHR30181:SF2">
    <property type="entry name" value="PTS SYSTEM MANNITOL-SPECIFIC EIICBA COMPONENT"/>
    <property type="match status" value="1"/>
</dbReference>
<evidence type="ECO:0000256" key="16">
    <source>
        <dbReference type="ARBA" id="ARBA00022692"/>
    </source>
</evidence>
<keyword evidence="19 26" id="KW-0472">Membrane</keyword>
<dbReference type="InterPro" id="IPR029503">
    <property type="entry name" value="PTS_EIIB_mannitol"/>
</dbReference>
<evidence type="ECO:0000256" key="9">
    <source>
        <dbReference type="ARBA" id="ARBA00022448"/>
    </source>
</evidence>
<evidence type="ECO:0000256" key="24">
    <source>
        <dbReference type="ARBA" id="ARBA00033349"/>
    </source>
</evidence>
<evidence type="ECO:0000259" key="29">
    <source>
        <dbReference type="PROSITE" id="PS51104"/>
    </source>
</evidence>
<dbReference type="InterPro" id="IPR016152">
    <property type="entry name" value="PTrfase/Anion_transptr"/>
</dbReference>
<evidence type="ECO:0000256" key="15">
    <source>
        <dbReference type="ARBA" id="ARBA00022683"/>
    </source>
</evidence>
<evidence type="ECO:0000256" key="25">
    <source>
        <dbReference type="SAM" id="MobiDB-lite"/>
    </source>
</evidence>
<evidence type="ECO:0000256" key="26">
    <source>
        <dbReference type="SAM" id="Phobius"/>
    </source>
</evidence>
<feature type="transmembrane region" description="Helical" evidence="26">
    <location>
        <begin position="343"/>
        <end position="365"/>
    </location>
</feature>
<feature type="transmembrane region" description="Helical" evidence="26">
    <location>
        <begin position="300"/>
        <end position="318"/>
    </location>
</feature>
<keyword evidence="15" id="KW-0598">Phosphotransferase system</keyword>
<dbReference type="CDD" id="cd05567">
    <property type="entry name" value="PTS_IIB_mannitol"/>
    <property type="match status" value="1"/>
</dbReference>
<dbReference type="Pfam" id="PF02302">
    <property type="entry name" value="PTS_IIB"/>
    <property type="match status" value="1"/>
</dbReference>
<keyword evidence="12" id="KW-0597">Phosphoprotein</keyword>
<evidence type="ECO:0000256" key="12">
    <source>
        <dbReference type="ARBA" id="ARBA00022553"/>
    </source>
</evidence>
<evidence type="ECO:0000256" key="19">
    <source>
        <dbReference type="ARBA" id="ARBA00023136"/>
    </source>
</evidence>
<dbReference type="InterPro" id="IPR013014">
    <property type="entry name" value="PTS_EIIC_2"/>
</dbReference>
<evidence type="ECO:0000256" key="23">
    <source>
        <dbReference type="ARBA" id="ARBA00030962"/>
    </source>
</evidence>
<dbReference type="NCBIfam" id="NF011663">
    <property type="entry name" value="PRK15083.1"/>
    <property type="match status" value="1"/>
</dbReference>
<dbReference type="PROSITE" id="PS51099">
    <property type="entry name" value="PTS_EIIB_TYPE_2"/>
    <property type="match status" value="1"/>
</dbReference>
<evidence type="ECO:0000256" key="5">
    <source>
        <dbReference type="ARBA" id="ARBA00011909"/>
    </source>
</evidence>
<evidence type="ECO:0000259" key="27">
    <source>
        <dbReference type="PROSITE" id="PS51094"/>
    </source>
</evidence>
<evidence type="ECO:0000256" key="18">
    <source>
        <dbReference type="ARBA" id="ARBA00022989"/>
    </source>
</evidence>
<keyword evidence="18 26" id="KW-1133">Transmembrane helix</keyword>
<evidence type="ECO:0000256" key="22">
    <source>
        <dbReference type="ARBA" id="ARBA00030956"/>
    </source>
</evidence>
<dbReference type="Gene3D" id="3.40.930.10">
    <property type="entry name" value="Mannitol-specific EII, Chain A"/>
    <property type="match status" value="1"/>
</dbReference>
<evidence type="ECO:0000256" key="10">
    <source>
        <dbReference type="ARBA" id="ARBA00022475"/>
    </source>
</evidence>